<evidence type="ECO:0000313" key="4">
    <source>
        <dbReference type="Proteomes" id="UP000271010"/>
    </source>
</evidence>
<dbReference type="EMBL" id="RJJE01000009">
    <property type="protein sequence ID" value="RNI29474.1"/>
    <property type="molecule type" value="Genomic_DNA"/>
</dbReference>
<dbReference type="Proteomes" id="UP000271010">
    <property type="component" value="Unassembled WGS sequence"/>
</dbReference>
<dbReference type="PANTHER" id="PTHR38593">
    <property type="entry name" value="BLR2558 PROTEIN"/>
    <property type="match status" value="1"/>
</dbReference>
<name>A0A3M9MVD9_9BACT</name>
<keyword evidence="1" id="KW-0732">Signal</keyword>
<reference evidence="3 4" key="1">
    <citation type="submission" date="2018-11" db="EMBL/GenBank/DDBJ databases">
        <title>Rufibacter latericius sp. nov., isolated from water in Baiyang Lake.</title>
        <authorList>
            <person name="Yang Y."/>
        </authorList>
    </citation>
    <scope>NUCLEOTIDE SEQUENCE [LARGE SCALE GENOMIC DNA]</scope>
    <source>
        <strain evidence="3 4">MCC P1</strain>
    </source>
</reference>
<sequence>MKKKSILMLVWVALFSSVAFVSCDDDDSDAEPSADQQRISEFMMRAAASDMFEIQSGELAKTKGAQQSTKDFGQQLVTDHTRSSNEMKALATKLGITLPTTLPADKQAMLTELNGLSGMAFDRRFAAMQVTAHEEAVNLYETSEDNIENDEVEAFINKTLPVLQMHLEHARQHKTMIDGMPAGN</sequence>
<evidence type="ECO:0000256" key="1">
    <source>
        <dbReference type="SAM" id="SignalP"/>
    </source>
</evidence>
<gene>
    <name evidence="3" type="ORF">EFA69_07920</name>
</gene>
<proteinExistence type="predicted"/>
<feature type="domain" description="DUF4142" evidence="2">
    <location>
        <begin position="40"/>
        <end position="172"/>
    </location>
</feature>
<evidence type="ECO:0000259" key="2">
    <source>
        <dbReference type="Pfam" id="PF13628"/>
    </source>
</evidence>
<feature type="chain" id="PRO_5018296167" evidence="1">
    <location>
        <begin position="22"/>
        <end position="184"/>
    </location>
</feature>
<dbReference type="InterPro" id="IPR012347">
    <property type="entry name" value="Ferritin-like"/>
</dbReference>
<dbReference type="RefSeq" id="WP_123132560.1">
    <property type="nucleotide sequence ID" value="NZ_RJJE01000009.1"/>
</dbReference>
<comment type="caution">
    <text evidence="3">The sequence shown here is derived from an EMBL/GenBank/DDBJ whole genome shotgun (WGS) entry which is preliminary data.</text>
</comment>
<protein>
    <submittedName>
        <fullName evidence="3">DUF4142 domain-containing protein</fullName>
    </submittedName>
</protein>
<organism evidence="3 4">
    <name type="scientific">Rufibacter immobilis</name>
    <dbReference type="NCBI Taxonomy" id="1348778"/>
    <lineage>
        <taxon>Bacteria</taxon>
        <taxon>Pseudomonadati</taxon>
        <taxon>Bacteroidota</taxon>
        <taxon>Cytophagia</taxon>
        <taxon>Cytophagales</taxon>
        <taxon>Hymenobacteraceae</taxon>
        <taxon>Rufibacter</taxon>
    </lineage>
</organism>
<dbReference type="OrthoDB" id="883203at2"/>
<keyword evidence="4" id="KW-1185">Reference proteome</keyword>
<dbReference type="AlphaFoldDB" id="A0A3M9MVD9"/>
<dbReference type="InterPro" id="IPR025419">
    <property type="entry name" value="DUF4142"/>
</dbReference>
<dbReference type="PANTHER" id="PTHR38593:SF1">
    <property type="entry name" value="BLR2558 PROTEIN"/>
    <property type="match status" value="1"/>
</dbReference>
<evidence type="ECO:0000313" key="3">
    <source>
        <dbReference type="EMBL" id="RNI29474.1"/>
    </source>
</evidence>
<accession>A0A3M9MVD9</accession>
<dbReference type="Pfam" id="PF13628">
    <property type="entry name" value="DUF4142"/>
    <property type="match status" value="1"/>
</dbReference>
<dbReference type="Gene3D" id="1.20.1260.10">
    <property type="match status" value="1"/>
</dbReference>
<feature type="signal peptide" evidence="1">
    <location>
        <begin position="1"/>
        <end position="21"/>
    </location>
</feature>
<dbReference type="PROSITE" id="PS51257">
    <property type="entry name" value="PROKAR_LIPOPROTEIN"/>
    <property type="match status" value="1"/>
</dbReference>